<dbReference type="InterPro" id="IPR046462">
    <property type="entry name" value="TerL_nuclease"/>
</dbReference>
<evidence type="ECO:0000259" key="1">
    <source>
        <dbReference type="Pfam" id="PF03354"/>
    </source>
</evidence>
<protein>
    <submittedName>
        <fullName evidence="3">Terminase large subunit</fullName>
    </submittedName>
</protein>
<comment type="caution">
    <text evidence="3">The sequence shown here is derived from an EMBL/GenBank/DDBJ whole genome shotgun (WGS) entry which is preliminary data.</text>
</comment>
<keyword evidence="4" id="KW-1185">Reference proteome</keyword>
<name>A0AAE3E7Q3_9FIRM</name>
<dbReference type="Gene3D" id="3.40.50.300">
    <property type="entry name" value="P-loop containing nucleotide triphosphate hydrolases"/>
    <property type="match status" value="1"/>
</dbReference>
<reference evidence="3" key="1">
    <citation type="submission" date="2021-10" db="EMBL/GenBank/DDBJ databases">
        <title>Anaerobic single-cell dispensing facilitates the cultivation of human gut bacteria.</title>
        <authorList>
            <person name="Afrizal A."/>
        </authorList>
    </citation>
    <scope>NUCLEOTIDE SEQUENCE</scope>
    <source>
        <strain evidence="3">CLA-AA-H215</strain>
    </source>
</reference>
<sequence>MQDRTTQYAADVLAGKIIAGDLVKLACKRHLDDIEKSKAAPYKYYFDVEQAERIIEFAETLTIAEGEEEEQVECYAFQCFILGNLNGWRTKTGGHRRFRTSYVQLGRQNGKSFLNGILAAYYGNFEKYKYGQIYCTATKKDQSLIVFNEIVKFIRSDPDLDECFNIHEHNSTIDCLLTHSKIKALSGDTKSIDGFRPYLGIVDEYHAHKNDQMYKLLEGGIKKMKSALISVITTAGFDLKSPCYALYEYCVKVLKGIAHNDSQFIYIAQMDETDDMWTPKNWIKANPILQYDPEALENMVPIAETAKEMGGSSLRDFIVKQLNMWIQWTNDVYLKDMELWQNGVTKKTLEDFRGQKCYVGLDLSAGGDLTSLAIVFPFLKDDVRKYFVHAHSFIPKRRVEEHIKTDRTEYDLWIRDGLVTVTETMGGVKTDYRYILTYLEKIITDYELDVQFVLYDPHNASAFLTDLEALGFDSVAVTQSAKALNDATVDFKLEIESGNVEHDGNAMIKWSIANAKTTSNSFGEIKIDKEYQTERIDVIDAIIDAWTAAMKGEVKQNTAESVEEWLKLYEASKKKQARG</sequence>
<feature type="domain" description="Terminase large subunit-like ATPase" evidence="1">
    <location>
        <begin position="77"/>
        <end position="250"/>
    </location>
</feature>
<dbReference type="EMBL" id="JAJEQR010000007">
    <property type="protein sequence ID" value="MCC2230061.1"/>
    <property type="molecule type" value="Genomic_DNA"/>
</dbReference>
<evidence type="ECO:0000313" key="3">
    <source>
        <dbReference type="EMBL" id="MCC2230061.1"/>
    </source>
</evidence>
<dbReference type="PANTHER" id="PTHR41287:SF1">
    <property type="entry name" value="PROTEIN YMFN"/>
    <property type="match status" value="1"/>
</dbReference>
<dbReference type="Pfam" id="PF20441">
    <property type="entry name" value="TerL_nuclease"/>
    <property type="match status" value="1"/>
</dbReference>
<dbReference type="InterPro" id="IPR005021">
    <property type="entry name" value="Terminase_largesu-like"/>
</dbReference>
<evidence type="ECO:0000259" key="2">
    <source>
        <dbReference type="Pfam" id="PF20441"/>
    </source>
</evidence>
<proteinExistence type="predicted"/>
<dbReference type="Pfam" id="PF03354">
    <property type="entry name" value="TerL_ATPase"/>
    <property type="match status" value="1"/>
</dbReference>
<dbReference type="GO" id="GO:0004519">
    <property type="term" value="F:endonuclease activity"/>
    <property type="evidence" value="ECO:0007669"/>
    <property type="project" value="InterPro"/>
</dbReference>
<dbReference type="InterPro" id="IPR027417">
    <property type="entry name" value="P-loop_NTPase"/>
</dbReference>
<dbReference type="AlphaFoldDB" id="A0AAE3E7Q3"/>
<organism evidence="3 4">
    <name type="scientific">Hominifimenecus microfluidus</name>
    <dbReference type="NCBI Taxonomy" id="2885348"/>
    <lineage>
        <taxon>Bacteria</taxon>
        <taxon>Bacillati</taxon>
        <taxon>Bacillota</taxon>
        <taxon>Clostridia</taxon>
        <taxon>Lachnospirales</taxon>
        <taxon>Lachnospiraceae</taxon>
        <taxon>Hominifimenecus</taxon>
    </lineage>
</organism>
<feature type="domain" description="Terminase large subunit-like endonuclease" evidence="2">
    <location>
        <begin position="260"/>
        <end position="553"/>
    </location>
</feature>
<accession>A0AAE3E7Q3</accession>
<dbReference type="InterPro" id="IPR046461">
    <property type="entry name" value="TerL_ATPase"/>
</dbReference>
<evidence type="ECO:0000313" key="4">
    <source>
        <dbReference type="Proteomes" id="UP001198182"/>
    </source>
</evidence>
<gene>
    <name evidence="3" type="ORF">LKD81_03470</name>
</gene>
<dbReference type="Proteomes" id="UP001198182">
    <property type="component" value="Unassembled WGS sequence"/>
</dbReference>
<dbReference type="PANTHER" id="PTHR41287">
    <property type="match status" value="1"/>
</dbReference>